<evidence type="ECO:0000256" key="1">
    <source>
        <dbReference type="SAM" id="MobiDB-lite"/>
    </source>
</evidence>
<dbReference type="GO" id="GO:0043130">
    <property type="term" value="F:ubiquitin binding"/>
    <property type="evidence" value="ECO:0007669"/>
    <property type="project" value="InterPro"/>
</dbReference>
<protein>
    <recommendedName>
        <fullName evidence="6">Ubiquitin-associated protein 1</fullName>
    </recommendedName>
</protein>
<feature type="domain" description="UMA" evidence="3">
    <location>
        <begin position="18"/>
        <end position="64"/>
    </location>
</feature>
<dbReference type="PANTHER" id="PTHR15960">
    <property type="entry name" value="LD44032P"/>
    <property type="match status" value="1"/>
</dbReference>
<proteinExistence type="predicted"/>
<dbReference type="Pfam" id="PF21267">
    <property type="entry name" value="UBAP-1_UBA2"/>
    <property type="match status" value="1"/>
</dbReference>
<dbReference type="PROSITE" id="PS51497">
    <property type="entry name" value="UMA"/>
    <property type="match status" value="1"/>
</dbReference>
<dbReference type="Proteomes" id="UP001221898">
    <property type="component" value="Unassembled WGS sequence"/>
</dbReference>
<dbReference type="EMBL" id="JAINUG010000011">
    <property type="protein sequence ID" value="KAJ8414835.1"/>
    <property type="molecule type" value="Genomic_DNA"/>
</dbReference>
<keyword evidence="5" id="KW-1185">Reference proteome</keyword>
<dbReference type="SUPFAM" id="SSF46934">
    <property type="entry name" value="UBA-like"/>
    <property type="match status" value="2"/>
</dbReference>
<feature type="compositionally biased region" description="Pro residues" evidence="1">
    <location>
        <begin position="117"/>
        <end position="128"/>
    </location>
</feature>
<dbReference type="InterPro" id="IPR015940">
    <property type="entry name" value="UBA"/>
</dbReference>
<dbReference type="PANTHER" id="PTHR15960:SF2">
    <property type="entry name" value="UBIQUITIN-ASSOCIATED PROTEIN 1"/>
    <property type="match status" value="1"/>
</dbReference>
<evidence type="ECO:0008006" key="6">
    <source>
        <dbReference type="Google" id="ProtNLM"/>
    </source>
</evidence>
<comment type="caution">
    <text evidence="4">The sequence shown here is derived from an EMBL/GenBank/DDBJ whole genome shotgun (WGS) entry which is preliminary data.</text>
</comment>
<dbReference type="InterPro" id="IPR042575">
    <property type="entry name" value="UBAP1_C"/>
</dbReference>
<dbReference type="GO" id="GO:0000813">
    <property type="term" value="C:ESCRT I complex"/>
    <property type="evidence" value="ECO:0007669"/>
    <property type="project" value="InterPro"/>
</dbReference>
<feature type="region of interest" description="Disordered" evidence="1">
    <location>
        <begin position="78"/>
        <end position="134"/>
    </location>
</feature>
<dbReference type="CDD" id="cd14316">
    <property type="entry name" value="UBA2_UBAP1_like"/>
    <property type="match status" value="1"/>
</dbReference>
<reference evidence="4" key="1">
    <citation type="journal article" date="2023" name="Science">
        <title>Genome structures resolve the early diversification of teleost fishes.</title>
        <authorList>
            <person name="Parey E."/>
            <person name="Louis A."/>
            <person name="Montfort J."/>
            <person name="Bouchez O."/>
            <person name="Roques C."/>
            <person name="Iampietro C."/>
            <person name="Lluch J."/>
            <person name="Castinel A."/>
            <person name="Donnadieu C."/>
            <person name="Desvignes T."/>
            <person name="Floi Bucao C."/>
            <person name="Jouanno E."/>
            <person name="Wen M."/>
            <person name="Mejri S."/>
            <person name="Dirks R."/>
            <person name="Jansen H."/>
            <person name="Henkel C."/>
            <person name="Chen W.J."/>
            <person name="Zahm M."/>
            <person name="Cabau C."/>
            <person name="Klopp C."/>
            <person name="Thompson A.W."/>
            <person name="Robinson-Rechavi M."/>
            <person name="Braasch I."/>
            <person name="Lecointre G."/>
            <person name="Bobe J."/>
            <person name="Postlethwait J.H."/>
            <person name="Berthelot C."/>
            <person name="Roest Crollius H."/>
            <person name="Guiguen Y."/>
        </authorList>
    </citation>
    <scope>NUCLEOTIDE SEQUENCE</scope>
    <source>
        <strain evidence="4">NC1722</strain>
    </source>
</reference>
<dbReference type="GO" id="GO:0043162">
    <property type="term" value="P:ubiquitin-dependent protein catabolic process via the multivesicular body sorting pathway"/>
    <property type="evidence" value="ECO:0007669"/>
    <property type="project" value="InterPro"/>
</dbReference>
<dbReference type="PROSITE" id="PS50030">
    <property type="entry name" value="UBA"/>
    <property type="match status" value="2"/>
</dbReference>
<evidence type="ECO:0000313" key="5">
    <source>
        <dbReference type="Proteomes" id="UP001221898"/>
    </source>
</evidence>
<dbReference type="InterPro" id="IPR038870">
    <property type="entry name" value="UBAP1"/>
</dbReference>
<dbReference type="Gene3D" id="1.20.120.1920">
    <property type="entry name" value="UBAP1 SOUBA domain"/>
    <property type="match status" value="1"/>
</dbReference>
<evidence type="ECO:0000259" key="2">
    <source>
        <dbReference type="PROSITE" id="PS50030"/>
    </source>
</evidence>
<evidence type="ECO:0000313" key="4">
    <source>
        <dbReference type="EMBL" id="KAJ8414835.1"/>
    </source>
</evidence>
<dbReference type="InterPro" id="IPR023340">
    <property type="entry name" value="UMA"/>
</dbReference>
<dbReference type="InterPro" id="IPR049467">
    <property type="entry name" value="UBAP-1-like_UBA2"/>
</dbReference>
<feature type="compositionally biased region" description="Basic and acidic residues" evidence="1">
    <location>
        <begin position="78"/>
        <end position="90"/>
    </location>
</feature>
<gene>
    <name evidence="4" type="ORF">AAFF_G00023580</name>
</gene>
<sequence>MAGWKSGSDFQNSGLCYLDQVPFKINDKFRSPARVGLPVGFCLPDCTSVLAEFEYDFSLERRVVRWGKELEEARAAQERVRLEAESKSEMRQVPSWEQEAESGNRMRPCSSDSEGPAQPPPALNPPPQGIDLADFESEEDPFDKLERKTLDDKEELRSILLQAVTPLLLPKTGLYHEPNGLATLPARDGGTGGQLETGRPCNIRSLTFPKLSDSTPDCAPMSGPAPQCSLPNQAPPLMQPAFPQSDVIALTQPVIPQNDVIAHQAHGMVLKKVRGRALRAVTSTLRFQQLGSKPKARSHTSLNSLPSCWPPPACVVVPPPCGWPGQRWSQLGLSPRERECVETIMSMGYPYEGVLRAMQRQGQDMKQVLDYLLLHTRLCERGFDASAVDECLEMYQCSEKKALEFLQLVSHFGEMGFERDAIKEVLRVHNNDQGKALDELMTRAATS</sequence>
<dbReference type="AlphaFoldDB" id="A0AAD7T5R6"/>
<accession>A0AAD7T5R6</accession>
<feature type="domain" description="UBA" evidence="2">
    <location>
        <begin position="335"/>
        <end position="375"/>
    </location>
</feature>
<dbReference type="Pfam" id="PF22567">
    <property type="entry name" value="UBA_9"/>
    <property type="match status" value="1"/>
</dbReference>
<feature type="domain" description="UBA" evidence="2">
    <location>
        <begin position="396"/>
        <end position="443"/>
    </location>
</feature>
<evidence type="ECO:0000259" key="3">
    <source>
        <dbReference type="PROSITE" id="PS51497"/>
    </source>
</evidence>
<dbReference type="InterPro" id="IPR009060">
    <property type="entry name" value="UBA-like_sf"/>
</dbReference>
<name>A0AAD7T5R6_9TELE</name>
<organism evidence="4 5">
    <name type="scientific">Aldrovandia affinis</name>
    <dbReference type="NCBI Taxonomy" id="143900"/>
    <lineage>
        <taxon>Eukaryota</taxon>
        <taxon>Metazoa</taxon>
        <taxon>Chordata</taxon>
        <taxon>Craniata</taxon>
        <taxon>Vertebrata</taxon>
        <taxon>Euteleostomi</taxon>
        <taxon>Actinopterygii</taxon>
        <taxon>Neopterygii</taxon>
        <taxon>Teleostei</taxon>
        <taxon>Notacanthiformes</taxon>
        <taxon>Halosauridae</taxon>
        <taxon>Aldrovandia</taxon>
    </lineage>
</organism>